<dbReference type="InterPro" id="IPR004020">
    <property type="entry name" value="DAPIN"/>
</dbReference>
<dbReference type="Pfam" id="PF02758">
    <property type="entry name" value="PYRIN"/>
    <property type="match status" value="1"/>
</dbReference>
<evidence type="ECO:0000313" key="3">
    <source>
        <dbReference type="Proteomes" id="UP000265160"/>
    </source>
</evidence>
<dbReference type="AlphaFoldDB" id="A0A3P9CAN7"/>
<sequence>MARVPELLLGILEEMVDEQLRTFHWYLSSNSRVDGMDRTGTVDLLVQTFGYDGAVAITEDILMRMKLKLWADTLKEDYSKG</sequence>
<dbReference type="SUPFAM" id="SSF47986">
    <property type="entry name" value="DEATH domain"/>
    <property type="match status" value="1"/>
</dbReference>
<dbReference type="SMART" id="SM01289">
    <property type="entry name" value="PYRIN"/>
    <property type="match status" value="1"/>
</dbReference>
<dbReference type="Gene3D" id="1.10.533.10">
    <property type="entry name" value="Death Domain, Fas"/>
    <property type="match status" value="1"/>
</dbReference>
<reference evidence="2" key="3">
    <citation type="submission" date="2025-09" db="UniProtKB">
        <authorList>
            <consortium name="Ensembl"/>
        </authorList>
    </citation>
    <scope>IDENTIFICATION</scope>
</reference>
<evidence type="ECO:0000259" key="1">
    <source>
        <dbReference type="PROSITE" id="PS50824"/>
    </source>
</evidence>
<proteinExistence type="predicted"/>
<dbReference type="InterPro" id="IPR011029">
    <property type="entry name" value="DEATH-like_dom_sf"/>
</dbReference>
<accession>A0A3P9CAN7</accession>
<dbReference type="PROSITE" id="PS50824">
    <property type="entry name" value="DAPIN"/>
    <property type="match status" value="1"/>
</dbReference>
<reference evidence="2 3" key="1">
    <citation type="journal article" date="2014" name="Nature">
        <title>The genomic substrate for adaptive radiation in African cichlid fish.</title>
        <authorList>
            <person name="Brawand D."/>
            <person name="Wagner C.E."/>
            <person name="Li Y.I."/>
            <person name="Malinsky M."/>
            <person name="Keller I."/>
            <person name="Fan S."/>
            <person name="Simakov O."/>
            <person name="Ng A.Y."/>
            <person name="Lim Z.W."/>
            <person name="Bezault E."/>
            <person name="Turner-Maier J."/>
            <person name="Johnson J."/>
            <person name="Alcazar R."/>
            <person name="Noh H.J."/>
            <person name="Russell P."/>
            <person name="Aken B."/>
            <person name="Alfoldi J."/>
            <person name="Amemiya C."/>
            <person name="Azzouzi N."/>
            <person name="Baroiller J.F."/>
            <person name="Barloy-Hubler F."/>
            <person name="Berlin A."/>
            <person name="Bloomquist R."/>
            <person name="Carleton K.L."/>
            <person name="Conte M.A."/>
            <person name="D'Cotta H."/>
            <person name="Eshel O."/>
            <person name="Gaffney L."/>
            <person name="Galibert F."/>
            <person name="Gante H.F."/>
            <person name="Gnerre S."/>
            <person name="Greuter L."/>
            <person name="Guyon R."/>
            <person name="Haddad N.S."/>
            <person name="Haerty W."/>
            <person name="Harris R.M."/>
            <person name="Hofmann H.A."/>
            <person name="Hourlier T."/>
            <person name="Hulata G."/>
            <person name="Jaffe D.B."/>
            <person name="Lara M."/>
            <person name="Lee A.P."/>
            <person name="MacCallum I."/>
            <person name="Mwaiko S."/>
            <person name="Nikaido M."/>
            <person name="Nishihara H."/>
            <person name="Ozouf-Costaz C."/>
            <person name="Penman D.J."/>
            <person name="Przybylski D."/>
            <person name="Rakotomanga M."/>
            <person name="Renn S.C.P."/>
            <person name="Ribeiro F.J."/>
            <person name="Ron M."/>
            <person name="Salzburger W."/>
            <person name="Sanchez-Pulido L."/>
            <person name="Santos M.E."/>
            <person name="Searle S."/>
            <person name="Sharpe T."/>
            <person name="Swofford R."/>
            <person name="Tan F.J."/>
            <person name="Williams L."/>
            <person name="Young S."/>
            <person name="Yin S."/>
            <person name="Okada N."/>
            <person name="Kocher T.D."/>
            <person name="Miska E.A."/>
            <person name="Lander E.S."/>
            <person name="Venkatesh B."/>
            <person name="Fernald R.D."/>
            <person name="Meyer A."/>
            <person name="Ponting C.P."/>
            <person name="Streelman J.T."/>
            <person name="Lindblad-Toh K."/>
            <person name="Seehausen O."/>
            <person name="Di Palma F."/>
        </authorList>
    </citation>
    <scope>NUCLEOTIDE SEQUENCE</scope>
</reference>
<dbReference type="Ensembl" id="ENSMZET00005019584.1">
    <property type="protein sequence ID" value="ENSMZEP00005018976.1"/>
    <property type="gene ID" value="ENSMZEG00005014233.1"/>
</dbReference>
<name>A0A3P9CAN7_9CICH</name>
<reference evidence="2" key="2">
    <citation type="submission" date="2025-08" db="UniProtKB">
        <authorList>
            <consortium name="Ensembl"/>
        </authorList>
    </citation>
    <scope>IDENTIFICATION</scope>
</reference>
<evidence type="ECO:0000313" key="2">
    <source>
        <dbReference type="Ensembl" id="ENSMZEP00005018976.1"/>
    </source>
</evidence>
<dbReference type="Proteomes" id="UP000265160">
    <property type="component" value="LG17"/>
</dbReference>
<dbReference type="GeneTree" id="ENSGT01120000272237"/>
<keyword evidence="3" id="KW-1185">Reference proteome</keyword>
<organism evidence="2 3">
    <name type="scientific">Maylandia zebra</name>
    <name type="common">zebra mbuna</name>
    <dbReference type="NCBI Taxonomy" id="106582"/>
    <lineage>
        <taxon>Eukaryota</taxon>
        <taxon>Metazoa</taxon>
        <taxon>Chordata</taxon>
        <taxon>Craniata</taxon>
        <taxon>Vertebrata</taxon>
        <taxon>Euteleostomi</taxon>
        <taxon>Actinopterygii</taxon>
        <taxon>Neopterygii</taxon>
        <taxon>Teleostei</taxon>
        <taxon>Neoteleostei</taxon>
        <taxon>Acanthomorphata</taxon>
        <taxon>Ovalentaria</taxon>
        <taxon>Cichlomorphae</taxon>
        <taxon>Cichliformes</taxon>
        <taxon>Cichlidae</taxon>
        <taxon>African cichlids</taxon>
        <taxon>Pseudocrenilabrinae</taxon>
        <taxon>Haplochromini</taxon>
        <taxon>Maylandia</taxon>
        <taxon>Maylandia zebra complex</taxon>
    </lineage>
</organism>
<protein>
    <recommendedName>
        <fullName evidence="1">Pyrin domain-containing protein</fullName>
    </recommendedName>
</protein>
<feature type="domain" description="Pyrin" evidence="1">
    <location>
        <begin position="1"/>
        <end position="80"/>
    </location>
</feature>